<evidence type="ECO:0000256" key="2">
    <source>
        <dbReference type="SAM" id="SignalP"/>
    </source>
</evidence>
<feature type="chain" id="PRO_5007299640" description="Invertebrate defensins family profile domain-containing protein" evidence="2">
    <location>
        <begin position="22"/>
        <end position="66"/>
    </location>
</feature>
<reference evidence="4 5" key="2">
    <citation type="journal article" date="2010" name="Nucleic Acids Res.">
        <title>BeetleBase in 2010: revisions to provide comprehensive genomic information for Tribolium castaneum.</title>
        <authorList>
            <person name="Kim H.S."/>
            <person name="Murphy T."/>
            <person name="Xia J."/>
            <person name="Caragea D."/>
            <person name="Park Y."/>
            <person name="Beeman R.W."/>
            <person name="Lorenzen M.D."/>
            <person name="Butcher S."/>
            <person name="Manak J.R."/>
            <person name="Brown S.J."/>
        </authorList>
    </citation>
    <scope>GENOME REANNOTATION</scope>
    <source>
        <strain evidence="4 5">Georgia GA2</strain>
    </source>
</reference>
<dbReference type="Pfam" id="PF01097">
    <property type="entry name" value="Defensin_2"/>
    <property type="match status" value="1"/>
</dbReference>
<dbReference type="Proteomes" id="UP000007266">
    <property type="component" value="Linkage group 9"/>
</dbReference>
<gene>
    <name evidence="4" type="primary">AUGUSTUS-3.0.2_31240</name>
    <name evidence="4" type="ORF">TcasGA2_TC031240</name>
</gene>
<protein>
    <recommendedName>
        <fullName evidence="3">Invertebrate defensins family profile domain-containing protein</fullName>
    </recommendedName>
</protein>
<dbReference type="GO" id="GO:0051707">
    <property type="term" value="P:response to other organism"/>
    <property type="evidence" value="ECO:0007669"/>
    <property type="project" value="UniProtKB-ARBA"/>
</dbReference>
<sequence>MMKISYIFALIVVLFIISTEATFGDEESHTGRVERGFFCNPAICHRKCRLDGYRRASCSGDECICI</sequence>
<keyword evidence="2" id="KW-0732">Signal</keyword>
<dbReference type="EMBL" id="KQ971372">
    <property type="protein sequence ID" value="KYB25217.1"/>
    <property type="molecule type" value="Genomic_DNA"/>
</dbReference>
<organism evidence="4 5">
    <name type="scientific">Tribolium castaneum</name>
    <name type="common">Red flour beetle</name>
    <dbReference type="NCBI Taxonomy" id="7070"/>
    <lineage>
        <taxon>Eukaryota</taxon>
        <taxon>Metazoa</taxon>
        <taxon>Ecdysozoa</taxon>
        <taxon>Arthropoda</taxon>
        <taxon>Hexapoda</taxon>
        <taxon>Insecta</taxon>
        <taxon>Pterygota</taxon>
        <taxon>Neoptera</taxon>
        <taxon>Endopterygota</taxon>
        <taxon>Coleoptera</taxon>
        <taxon>Polyphaga</taxon>
        <taxon>Cucujiformia</taxon>
        <taxon>Tenebrionidae</taxon>
        <taxon>Tenebrionidae incertae sedis</taxon>
        <taxon>Tribolium</taxon>
    </lineage>
</organism>
<dbReference type="GO" id="GO:0006952">
    <property type="term" value="P:defense response"/>
    <property type="evidence" value="ECO:0000318"/>
    <property type="project" value="GO_Central"/>
</dbReference>
<keyword evidence="1" id="KW-1015">Disulfide bond</keyword>
<evidence type="ECO:0000313" key="5">
    <source>
        <dbReference type="Proteomes" id="UP000007266"/>
    </source>
</evidence>
<reference evidence="4 5" key="1">
    <citation type="journal article" date="2008" name="Nature">
        <title>The genome of the model beetle and pest Tribolium castaneum.</title>
        <authorList>
            <consortium name="Tribolium Genome Sequencing Consortium"/>
            <person name="Richards S."/>
            <person name="Gibbs R.A."/>
            <person name="Weinstock G.M."/>
            <person name="Brown S.J."/>
            <person name="Denell R."/>
            <person name="Beeman R.W."/>
            <person name="Gibbs R."/>
            <person name="Beeman R.W."/>
            <person name="Brown S.J."/>
            <person name="Bucher G."/>
            <person name="Friedrich M."/>
            <person name="Grimmelikhuijzen C.J."/>
            <person name="Klingler M."/>
            <person name="Lorenzen M."/>
            <person name="Richards S."/>
            <person name="Roth S."/>
            <person name="Schroder R."/>
            <person name="Tautz D."/>
            <person name="Zdobnov E.M."/>
            <person name="Muzny D."/>
            <person name="Gibbs R.A."/>
            <person name="Weinstock G.M."/>
            <person name="Attaway T."/>
            <person name="Bell S."/>
            <person name="Buhay C.J."/>
            <person name="Chandrabose M.N."/>
            <person name="Chavez D."/>
            <person name="Clerk-Blankenburg K.P."/>
            <person name="Cree A."/>
            <person name="Dao M."/>
            <person name="Davis C."/>
            <person name="Chacko J."/>
            <person name="Dinh H."/>
            <person name="Dugan-Rocha S."/>
            <person name="Fowler G."/>
            <person name="Garner T.T."/>
            <person name="Garnes J."/>
            <person name="Gnirke A."/>
            <person name="Hawes A."/>
            <person name="Hernandez J."/>
            <person name="Hines S."/>
            <person name="Holder M."/>
            <person name="Hume J."/>
            <person name="Jhangiani S.N."/>
            <person name="Joshi V."/>
            <person name="Khan Z.M."/>
            <person name="Jackson L."/>
            <person name="Kovar C."/>
            <person name="Kowis A."/>
            <person name="Lee S."/>
            <person name="Lewis L.R."/>
            <person name="Margolis J."/>
            <person name="Morgan M."/>
            <person name="Nazareth L.V."/>
            <person name="Nguyen N."/>
            <person name="Okwuonu G."/>
            <person name="Parker D."/>
            <person name="Richards S."/>
            <person name="Ruiz S.J."/>
            <person name="Santibanez J."/>
            <person name="Savard J."/>
            <person name="Scherer S.E."/>
            <person name="Schneider B."/>
            <person name="Sodergren E."/>
            <person name="Tautz D."/>
            <person name="Vattahil S."/>
            <person name="Villasana D."/>
            <person name="White C.S."/>
            <person name="Wright R."/>
            <person name="Park Y."/>
            <person name="Beeman R.W."/>
            <person name="Lord J."/>
            <person name="Oppert B."/>
            <person name="Lorenzen M."/>
            <person name="Brown S."/>
            <person name="Wang L."/>
            <person name="Savard J."/>
            <person name="Tautz D."/>
            <person name="Richards S."/>
            <person name="Weinstock G."/>
            <person name="Gibbs R.A."/>
            <person name="Liu Y."/>
            <person name="Worley K."/>
            <person name="Weinstock G."/>
            <person name="Elsik C.G."/>
            <person name="Reese J.T."/>
            <person name="Elhaik E."/>
            <person name="Landan G."/>
            <person name="Graur D."/>
            <person name="Arensburger P."/>
            <person name="Atkinson P."/>
            <person name="Beeman R.W."/>
            <person name="Beidler J."/>
            <person name="Brown S.J."/>
            <person name="Demuth J.P."/>
            <person name="Drury D.W."/>
            <person name="Du Y.Z."/>
            <person name="Fujiwara H."/>
            <person name="Lorenzen M."/>
            <person name="Maselli V."/>
            <person name="Osanai M."/>
            <person name="Park Y."/>
            <person name="Robertson H.M."/>
            <person name="Tu Z."/>
            <person name="Wang J.J."/>
            <person name="Wang S."/>
            <person name="Richards S."/>
            <person name="Song H."/>
            <person name="Zhang L."/>
            <person name="Sodergren E."/>
            <person name="Werner D."/>
            <person name="Stanke M."/>
            <person name="Morgenstern B."/>
            <person name="Solovyev V."/>
            <person name="Kosarev P."/>
            <person name="Brown G."/>
            <person name="Chen H.C."/>
            <person name="Ermolaeva O."/>
            <person name="Hlavina W."/>
            <person name="Kapustin Y."/>
            <person name="Kiryutin B."/>
            <person name="Kitts P."/>
            <person name="Maglott D."/>
            <person name="Pruitt K."/>
            <person name="Sapojnikov V."/>
            <person name="Souvorov A."/>
            <person name="Mackey A.J."/>
            <person name="Waterhouse R.M."/>
            <person name="Wyder S."/>
            <person name="Zdobnov E.M."/>
            <person name="Zdobnov E.M."/>
            <person name="Wyder S."/>
            <person name="Kriventseva E.V."/>
            <person name="Kadowaki T."/>
            <person name="Bork P."/>
            <person name="Aranda M."/>
            <person name="Bao R."/>
            <person name="Beermann A."/>
            <person name="Berns N."/>
            <person name="Bolognesi R."/>
            <person name="Bonneton F."/>
            <person name="Bopp D."/>
            <person name="Brown S.J."/>
            <person name="Bucher G."/>
            <person name="Butts T."/>
            <person name="Chaumot A."/>
            <person name="Denell R.E."/>
            <person name="Ferrier D.E."/>
            <person name="Friedrich M."/>
            <person name="Gordon C.M."/>
            <person name="Jindra M."/>
            <person name="Klingler M."/>
            <person name="Lan Q."/>
            <person name="Lattorff H.M."/>
            <person name="Laudet V."/>
            <person name="von Levetsow C."/>
            <person name="Liu Z."/>
            <person name="Lutz R."/>
            <person name="Lynch J.A."/>
            <person name="da Fonseca R.N."/>
            <person name="Posnien N."/>
            <person name="Reuter R."/>
            <person name="Roth S."/>
            <person name="Savard J."/>
            <person name="Schinko J.B."/>
            <person name="Schmitt C."/>
            <person name="Schoppmeier M."/>
            <person name="Schroder R."/>
            <person name="Shippy T.D."/>
            <person name="Simonnet F."/>
            <person name="Marques-Souza H."/>
            <person name="Tautz D."/>
            <person name="Tomoyasu Y."/>
            <person name="Trauner J."/>
            <person name="Van der Zee M."/>
            <person name="Vervoort M."/>
            <person name="Wittkopp N."/>
            <person name="Wimmer E.A."/>
            <person name="Yang X."/>
            <person name="Jones A.K."/>
            <person name="Sattelle D.B."/>
            <person name="Ebert P.R."/>
            <person name="Nelson D."/>
            <person name="Scott J.G."/>
            <person name="Beeman R.W."/>
            <person name="Muthukrishnan S."/>
            <person name="Kramer K.J."/>
            <person name="Arakane Y."/>
            <person name="Beeman R.W."/>
            <person name="Zhu Q."/>
            <person name="Hogenkamp D."/>
            <person name="Dixit R."/>
            <person name="Oppert B."/>
            <person name="Jiang H."/>
            <person name="Zou Z."/>
            <person name="Marshall J."/>
            <person name="Elpidina E."/>
            <person name="Vinokurov K."/>
            <person name="Oppert C."/>
            <person name="Zou Z."/>
            <person name="Evans J."/>
            <person name="Lu Z."/>
            <person name="Zhao P."/>
            <person name="Sumathipala N."/>
            <person name="Altincicek B."/>
            <person name="Vilcinskas A."/>
            <person name="Williams M."/>
            <person name="Hultmark D."/>
            <person name="Hetru C."/>
            <person name="Jiang H."/>
            <person name="Grimmelikhuijzen C.J."/>
            <person name="Hauser F."/>
            <person name="Cazzamali G."/>
            <person name="Williamson M."/>
            <person name="Park Y."/>
            <person name="Li B."/>
            <person name="Tanaka Y."/>
            <person name="Predel R."/>
            <person name="Neupert S."/>
            <person name="Schachtner J."/>
            <person name="Verleyen P."/>
            <person name="Raible F."/>
            <person name="Bork P."/>
            <person name="Friedrich M."/>
            <person name="Walden K.K."/>
            <person name="Robertson H.M."/>
            <person name="Angeli S."/>
            <person name="Foret S."/>
            <person name="Bucher G."/>
            <person name="Schuetz S."/>
            <person name="Maleszka R."/>
            <person name="Wimmer E.A."/>
            <person name="Beeman R.W."/>
            <person name="Lorenzen M."/>
            <person name="Tomoyasu Y."/>
            <person name="Miller S.C."/>
            <person name="Grossmann D."/>
            <person name="Bucher G."/>
        </authorList>
    </citation>
    <scope>NUCLEOTIDE SEQUENCE [LARGE SCALE GENOMIC DNA]</scope>
    <source>
        <strain evidence="4 5">Georgia GA2</strain>
    </source>
</reference>
<name>A0A139WBB5_TRICA</name>
<dbReference type="InterPro" id="IPR001542">
    <property type="entry name" value="Defensin_invertebrate/fungal"/>
</dbReference>
<dbReference type="InParanoid" id="A0A139WBB5"/>
<dbReference type="AlphaFoldDB" id="A0A139WBB5"/>
<evidence type="ECO:0000313" key="4">
    <source>
        <dbReference type="EMBL" id="KYB25217.1"/>
    </source>
</evidence>
<feature type="domain" description="Invertebrate defensins family profile" evidence="3">
    <location>
        <begin position="37"/>
        <end position="65"/>
    </location>
</feature>
<evidence type="ECO:0000256" key="1">
    <source>
        <dbReference type="ARBA" id="ARBA00023157"/>
    </source>
</evidence>
<proteinExistence type="predicted"/>
<evidence type="ECO:0000259" key="3">
    <source>
        <dbReference type="Pfam" id="PF01097"/>
    </source>
</evidence>
<keyword evidence="5" id="KW-1185">Reference proteome</keyword>
<feature type="signal peptide" evidence="2">
    <location>
        <begin position="1"/>
        <end position="21"/>
    </location>
</feature>
<accession>A0A139WBB5</accession>